<evidence type="ECO:0000256" key="1">
    <source>
        <dbReference type="ARBA" id="ARBA00007768"/>
    </source>
</evidence>
<evidence type="ECO:0000256" key="2">
    <source>
        <dbReference type="ARBA" id="ARBA00019014"/>
    </source>
</evidence>
<evidence type="ECO:0000313" key="5">
    <source>
        <dbReference type="Proteomes" id="UP000014760"/>
    </source>
</evidence>
<accession>R7TDS8</accession>
<dbReference type="EMBL" id="KB311241">
    <property type="protein sequence ID" value="ELT89647.1"/>
    <property type="molecule type" value="Genomic_DNA"/>
</dbReference>
<dbReference type="GO" id="GO:0005507">
    <property type="term" value="F:copper ion binding"/>
    <property type="evidence" value="ECO:0007669"/>
    <property type="project" value="TreeGrafter"/>
</dbReference>
<dbReference type="AlphaFoldDB" id="R7TDS8"/>
<gene>
    <name evidence="3" type="ORF">CAPTEDRAFT_151033</name>
</gene>
<reference evidence="5" key="1">
    <citation type="submission" date="2012-12" db="EMBL/GenBank/DDBJ databases">
        <authorList>
            <person name="Hellsten U."/>
            <person name="Grimwood J."/>
            <person name="Chapman J.A."/>
            <person name="Shapiro H."/>
            <person name="Aerts A."/>
            <person name="Otillar R.P."/>
            <person name="Terry A.Y."/>
            <person name="Boore J.L."/>
            <person name="Simakov O."/>
            <person name="Marletaz F."/>
            <person name="Cho S.-J."/>
            <person name="Edsinger-Gonzales E."/>
            <person name="Havlak P."/>
            <person name="Kuo D.-H."/>
            <person name="Larsson T."/>
            <person name="Lv J."/>
            <person name="Arendt D."/>
            <person name="Savage R."/>
            <person name="Osoegawa K."/>
            <person name="de Jong P."/>
            <person name="Lindberg D.R."/>
            <person name="Seaver E.C."/>
            <person name="Weisblat D.A."/>
            <person name="Putnam N.H."/>
            <person name="Grigoriev I.V."/>
            <person name="Rokhsar D.S."/>
        </authorList>
    </citation>
    <scope>NUCLEOTIDE SEQUENCE</scope>
    <source>
        <strain evidence="5">I ESC-2004</strain>
    </source>
</reference>
<dbReference type="STRING" id="283909.R7TDS8"/>
<dbReference type="InterPro" id="IPR036822">
    <property type="entry name" value="CutC-like_dom_sf"/>
</dbReference>
<sequence>MTSDIFEALENVISLGCERVLTSGGENTALEGTPVIRKLVEQSDGRLVVMPGGGITEKNLRRILDETGAKEFHGSGRRAKASRMEFCNTAVSMGALFGPAEFSTKVTDRDRVKSMLSIAREAT</sequence>
<keyword evidence="5" id="KW-1185">Reference proteome</keyword>
<dbReference type="EMBL" id="AMQN01032468">
    <property type="status" value="NOT_ANNOTATED_CDS"/>
    <property type="molecule type" value="Genomic_DNA"/>
</dbReference>
<dbReference type="OrthoDB" id="7392499at2759"/>
<dbReference type="Proteomes" id="UP000014760">
    <property type="component" value="Unassembled WGS sequence"/>
</dbReference>
<dbReference type="Gene3D" id="3.20.20.380">
    <property type="entry name" value="Copper homeostasis (CutC) domain"/>
    <property type="match status" value="1"/>
</dbReference>
<protein>
    <recommendedName>
        <fullName evidence="2">Copper homeostasis protein cutC homolog</fullName>
    </recommendedName>
</protein>
<name>R7TDS8_CAPTE</name>
<dbReference type="Pfam" id="PF03932">
    <property type="entry name" value="CutC"/>
    <property type="match status" value="1"/>
</dbReference>
<dbReference type="InterPro" id="IPR005627">
    <property type="entry name" value="CutC-like"/>
</dbReference>
<evidence type="ECO:0000313" key="3">
    <source>
        <dbReference type="EMBL" id="ELT89647.1"/>
    </source>
</evidence>
<dbReference type="HOGENOM" id="CLU_2017389_0_0_1"/>
<dbReference type="PANTHER" id="PTHR12598">
    <property type="entry name" value="COPPER HOMEOSTASIS PROTEIN CUTC"/>
    <property type="match status" value="1"/>
</dbReference>
<dbReference type="PANTHER" id="PTHR12598:SF0">
    <property type="entry name" value="COPPER HOMEOSTASIS PROTEIN CUTC HOMOLOG"/>
    <property type="match status" value="1"/>
</dbReference>
<proteinExistence type="inferred from homology"/>
<evidence type="ECO:0000313" key="4">
    <source>
        <dbReference type="EnsemblMetazoa" id="CapteP151033"/>
    </source>
</evidence>
<reference evidence="3 5" key="2">
    <citation type="journal article" date="2013" name="Nature">
        <title>Insights into bilaterian evolution from three spiralian genomes.</title>
        <authorList>
            <person name="Simakov O."/>
            <person name="Marletaz F."/>
            <person name="Cho S.J."/>
            <person name="Edsinger-Gonzales E."/>
            <person name="Havlak P."/>
            <person name="Hellsten U."/>
            <person name="Kuo D.H."/>
            <person name="Larsson T."/>
            <person name="Lv J."/>
            <person name="Arendt D."/>
            <person name="Savage R."/>
            <person name="Osoegawa K."/>
            <person name="de Jong P."/>
            <person name="Grimwood J."/>
            <person name="Chapman J.A."/>
            <person name="Shapiro H."/>
            <person name="Aerts A."/>
            <person name="Otillar R.P."/>
            <person name="Terry A.Y."/>
            <person name="Boore J.L."/>
            <person name="Grigoriev I.V."/>
            <person name="Lindberg D.R."/>
            <person name="Seaver E.C."/>
            <person name="Weisblat D.A."/>
            <person name="Putnam N.H."/>
            <person name="Rokhsar D.S."/>
        </authorList>
    </citation>
    <scope>NUCLEOTIDE SEQUENCE</scope>
    <source>
        <strain evidence="3 5">I ESC-2004</strain>
    </source>
</reference>
<dbReference type="EnsemblMetazoa" id="CapteT151033">
    <property type="protein sequence ID" value="CapteP151033"/>
    <property type="gene ID" value="CapteG151033"/>
</dbReference>
<organism evidence="3">
    <name type="scientific">Capitella teleta</name>
    <name type="common">Polychaete worm</name>
    <dbReference type="NCBI Taxonomy" id="283909"/>
    <lineage>
        <taxon>Eukaryota</taxon>
        <taxon>Metazoa</taxon>
        <taxon>Spiralia</taxon>
        <taxon>Lophotrochozoa</taxon>
        <taxon>Annelida</taxon>
        <taxon>Polychaeta</taxon>
        <taxon>Sedentaria</taxon>
        <taxon>Scolecida</taxon>
        <taxon>Capitellidae</taxon>
        <taxon>Capitella</taxon>
    </lineage>
</organism>
<reference evidence="4" key="3">
    <citation type="submission" date="2015-06" db="UniProtKB">
        <authorList>
            <consortium name="EnsemblMetazoa"/>
        </authorList>
    </citation>
    <scope>IDENTIFICATION</scope>
</reference>
<comment type="similarity">
    <text evidence="1">Belongs to the CutC family.</text>
</comment>
<dbReference type="SUPFAM" id="SSF110395">
    <property type="entry name" value="CutC-like"/>
    <property type="match status" value="1"/>
</dbReference>